<dbReference type="PROSITE" id="PS50887">
    <property type="entry name" value="GGDEF"/>
    <property type="match status" value="1"/>
</dbReference>
<dbReference type="Proteomes" id="UP001054820">
    <property type="component" value="Chromosome"/>
</dbReference>
<dbReference type="Pfam" id="PF00563">
    <property type="entry name" value="EAL"/>
    <property type="match status" value="1"/>
</dbReference>
<evidence type="ECO:0000313" key="4">
    <source>
        <dbReference type="EMBL" id="BCN92339.1"/>
    </source>
</evidence>
<keyword evidence="1" id="KW-0472">Membrane</keyword>
<reference evidence="4" key="1">
    <citation type="journal article" date="2022" name="Arch. Microbiol.">
        <title>Thiomicrorhabdus immobilis sp. nov., a mesophilic sulfur-oxidizing bacterium isolated from sediment of a brackish lake in northern Japan.</title>
        <authorList>
            <person name="Kojima H."/>
            <person name="Mochizuki J."/>
            <person name="Kanda M."/>
            <person name="Watanabe T."/>
            <person name="Fukui M."/>
        </authorList>
    </citation>
    <scope>NUCLEOTIDE SEQUENCE</scope>
    <source>
        <strain evidence="4">Am19</strain>
    </source>
</reference>
<dbReference type="CDD" id="cd01949">
    <property type="entry name" value="GGDEF"/>
    <property type="match status" value="1"/>
</dbReference>
<organism evidence="4 5">
    <name type="scientific">Thiomicrorhabdus immobilis</name>
    <dbReference type="NCBI Taxonomy" id="2791037"/>
    <lineage>
        <taxon>Bacteria</taxon>
        <taxon>Pseudomonadati</taxon>
        <taxon>Pseudomonadota</taxon>
        <taxon>Gammaproteobacteria</taxon>
        <taxon>Thiotrichales</taxon>
        <taxon>Piscirickettsiaceae</taxon>
        <taxon>Thiomicrorhabdus</taxon>
    </lineage>
</organism>
<dbReference type="InterPro" id="IPR043128">
    <property type="entry name" value="Rev_trsase/Diguanyl_cyclase"/>
</dbReference>
<sequence length="668" mass="76309">MWRKLSIRIQLFSLIALMLLGFTISTLFLAFIMDQNERKELAIGLSETLNNAMSHDMLKALVDNQTDVLSDLSFRLASFDSLDRLVLYDAQDHPVYEFNPKNSYEYDHLINKSTLEPQFEGVDLYVKLPLVTDGHQFGNVAYVIDMQDFATQIDEHFAYLIIAFPLELLIGFLFTLRVSRIYSQPFETLAQAMKNSEPTKDDFPILNTRSENEIGALFRGFNQMMSQISKTSQQMRYQANHDMLTGAYNRFAMEAKLKTLLKQTGNDGQANQTPHALLHLDLDQFRIINDTASHEAGDELLKMLVATCMLELPKDAMMARMESDDFLILLTDHTEKQATLIARQVLENLNDFRFSWEGQAFSVSASIGLVMFRSFAYSLQELIKAADSALYAAKATGRNKLHLYHPDDSLTERLNQEVITAGYIKEALNKGSSRFELFAQLIEPLQYKSTKVSYEVLLRMWDCEGNFIPPDNFLPTAERYQMMAEIDQYVLWEYLTLVSRYPEHIENLHSVHINLAGSSLNHPDFQAQIKKAVNTFNFPWHKLELELTETSAVGSFSQAKAFIEWLKQVGIGLALDDFGTGMSSFEYLKSLPFDVIKIDGSFVKDMHDDPSDKAVIRYIQEISALRNQETVAEYVETAADVVELTRIGITYGQGYYLGKPKPLIDWFE</sequence>
<evidence type="ECO:0000256" key="1">
    <source>
        <dbReference type="SAM" id="Phobius"/>
    </source>
</evidence>
<dbReference type="SMART" id="SM00052">
    <property type="entry name" value="EAL"/>
    <property type="match status" value="1"/>
</dbReference>
<dbReference type="InterPro" id="IPR035919">
    <property type="entry name" value="EAL_sf"/>
</dbReference>
<dbReference type="PANTHER" id="PTHR33121:SF23">
    <property type="entry name" value="CYCLIC DI-GMP PHOSPHODIESTERASE PDEB"/>
    <property type="match status" value="1"/>
</dbReference>
<dbReference type="CDD" id="cd01948">
    <property type="entry name" value="EAL"/>
    <property type="match status" value="1"/>
</dbReference>
<feature type="transmembrane region" description="Helical" evidence="1">
    <location>
        <begin position="156"/>
        <end position="176"/>
    </location>
</feature>
<dbReference type="Gene3D" id="6.10.340.10">
    <property type="match status" value="1"/>
</dbReference>
<feature type="domain" description="EAL" evidence="2">
    <location>
        <begin position="417"/>
        <end position="668"/>
    </location>
</feature>
<dbReference type="Pfam" id="PF00990">
    <property type="entry name" value="GGDEF"/>
    <property type="match status" value="1"/>
</dbReference>
<dbReference type="NCBIfam" id="TIGR00254">
    <property type="entry name" value="GGDEF"/>
    <property type="match status" value="1"/>
</dbReference>
<dbReference type="InterPro" id="IPR000160">
    <property type="entry name" value="GGDEF_dom"/>
</dbReference>
<feature type="domain" description="GGDEF" evidence="3">
    <location>
        <begin position="273"/>
        <end position="406"/>
    </location>
</feature>
<dbReference type="Gene3D" id="3.20.20.450">
    <property type="entry name" value="EAL domain"/>
    <property type="match status" value="1"/>
</dbReference>
<evidence type="ECO:0008006" key="6">
    <source>
        <dbReference type="Google" id="ProtNLM"/>
    </source>
</evidence>
<evidence type="ECO:0000259" key="3">
    <source>
        <dbReference type="PROSITE" id="PS50887"/>
    </source>
</evidence>
<protein>
    <recommendedName>
        <fullName evidence="6">Diguanylate cyclase/phosphodiesterase</fullName>
    </recommendedName>
</protein>
<evidence type="ECO:0000313" key="5">
    <source>
        <dbReference type="Proteomes" id="UP001054820"/>
    </source>
</evidence>
<dbReference type="InterPro" id="IPR001633">
    <property type="entry name" value="EAL_dom"/>
</dbReference>
<evidence type="ECO:0000259" key="2">
    <source>
        <dbReference type="PROSITE" id="PS50883"/>
    </source>
</evidence>
<dbReference type="Gene3D" id="3.30.70.270">
    <property type="match status" value="1"/>
</dbReference>
<dbReference type="EMBL" id="AP024202">
    <property type="protein sequence ID" value="BCN92339.1"/>
    <property type="molecule type" value="Genomic_DNA"/>
</dbReference>
<accession>A0ABM7MAH5</accession>
<dbReference type="SMART" id="SM00267">
    <property type="entry name" value="GGDEF"/>
    <property type="match status" value="1"/>
</dbReference>
<dbReference type="SUPFAM" id="SSF141868">
    <property type="entry name" value="EAL domain-like"/>
    <property type="match status" value="1"/>
</dbReference>
<keyword evidence="1" id="KW-0812">Transmembrane</keyword>
<name>A0ABM7MAH5_9GAMM</name>
<dbReference type="PROSITE" id="PS50883">
    <property type="entry name" value="EAL"/>
    <property type="match status" value="1"/>
</dbReference>
<dbReference type="InterPro" id="IPR050706">
    <property type="entry name" value="Cyclic-di-GMP_PDE-like"/>
</dbReference>
<keyword evidence="5" id="KW-1185">Reference proteome</keyword>
<keyword evidence="1" id="KW-1133">Transmembrane helix</keyword>
<dbReference type="PANTHER" id="PTHR33121">
    <property type="entry name" value="CYCLIC DI-GMP PHOSPHODIESTERASE PDEF"/>
    <property type="match status" value="1"/>
</dbReference>
<feature type="transmembrane region" description="Helical" evidence="1">
    <location>
        <begin position="12"/>
        <end position="33"/>
    </location>
</feature>
<gene>
    <name evidence="4" type="ORF">THMIRHAM_01240</name>
</gene>
<dbReference type="RefSeq" id="WP_237262041.1">
    <property type="nucleotide sequence ID" value="NZ_AP024202.1"/>
</dbReference>
<dbReference type="SUPFAM" id="SSF55073">
    <property type="entry name" value="Nucleotide cyclase"/>
    <property type="match status" value="1"/>
</dbReference>
<proteinExistence type="predicted"/>
<dbReference type="InterPro" id="IPR029787">
    <property type="entry name" value="Nucleotide_cyclase"/>
</dbReference>